<organism evidence="17 18">
    <name type="scientific">Lepisosteus oculatus</name>
    <name type="common">Spotted gar</name>
    <dbReference type="NCBI Taxonomy" id="7918"/>
    <lineage>
        <taxon>Eukaryota</taxon>
        <taxon>Metazoa</taxon>
        <taxon>Chordata</taxon>
        <taxon>Craniata</taxon>
        <taxon>Vertebrata</taxon>
        <taxon>Euteleostomi</taxon>
        <taxon>Actinopterygii</taxon>
        <taxon>Neopterygii</taxon>
        <taxon>Holostei</taxon>
        <taxon>Semionotiformes</taxon>
        <taxon>Lepisosteidae</taxon>
        <taxon>Lepisosteus</taxon>
    </lineage>
</organism>
<dbReference type="SUPFAM" id="SSF50729">
    <property type="entry name" value="PH domain-like"/>
    <property type="match status" value="2"/>
</dbReference>
<reference evidence="17" key="3">
    <citation type="submission" date="2025-09" db="UniProtKB">
        <authorList>
            <consortium name="Ensembl"/>
        </authorList>
    </citation>
    <scope>IDENTIFICATION</scope>
</reference>
<evidence type="ECO:0000259" key="16">
    <source>
        <dbReference type="PROSITE" id="PS50106"/>
    </source>
</evidence>
<evidence type="ECO:0000256" key="10">
    <source>
        <dbReference type="ARBA" id="ARBA00022949"/>
    </source>
</evidence>
<keyword evidence="10" id="KW-0965">Cell junction</keyword>
<dbReference type="Ensembl" id="ENSLOCT00000011271.1">
    <property type="protein sequence ID" value="ENSLOCP00000011255.1"/>
    <property type="gene ID" value="ENSLOCG00000009223.1"/>
</dbReference>
<dbReference type="PROSITE" id="PS50106">
    <property type="entry name" value="PDZ"/>
    <property type="match status" value="1"/>
</dbReference>
<evidence type="ECO:0000256" key="13">
    <source>
        <dbReference type="ARBA" id="ARBA00023212"/>
    </source>
</evidence>
<dbReference type="InterPro" id="IPR036034">
    <property type="entry name" value="PDZ_sf"/>
</dbReference>
<dbReference type="GO" id="GO:0005856">
    <property type="term" value="C:cytoskeleton"/>
    <property type="evidence" value="ECO:0007669"/>
    <property type="project" value="UniProtKB-SubCell"/>
</dbReference>
<evidence type="ECO:0000256" key="6">
    <source>
        <dbReference type="ARBA" id="ARBA00022553"/>
    </source>
</evidence>
<evidence type="ECO:0000256" key="4">
    <source>
        <dbReference type="ARBA" id="ARBA00010798"/>
    </source>
</evidence>
<dbReference type="Pfam" id="PF00169">
    <property type="entry name" value="PH"/>
    <property type="match status" value="1"/>
</dbReference>
<evidence type="ECO:0000313" key="18">
    <source>
        <dbReference type="Proteomes" id="UP000018468"/>
    </source>
</evidence>
<feature type="domain" description="PH" evidence="15">
    <location>
        <begin position="21"/>
        <end position="290"/>
    </location>
</feature>
<accession>W5MS96</accession>
<feature type="domain" description="PDZ" evidence="16">
    <location>
        <begin position="104"/>
        <end position="187"/>
    </location>
</feature>
<dbReference type="GO" id="GO:0003779">
    <property type="term" value="F:actin binding"/>
    <property type="evidence" value="ECO:0007669"/>
    <property type="project" value="UniProtKB-KW"/>
</dbReference>
<dbReference type="SUPFAM" id="SSF50156">
    <property type="entry name" value="PDZ domain-like"/>
    <property type="match status" value="1"/>
</dbReference>
<keyword evidence="5" id="KW-0963">Cytoplasm</keyword>
<name>W5MS96_LEPOC</name>
<dbReference type="SMART" id="SM00233">
    <property type="entry name" value="PH"/>
    <property type="match status" value="2"/>
</dbReference>
<dbReference type="Pfam" id="PF23012">
    <property type="entry name" value="Syntrophin_4th"/>
    <property type="match status" value="1"/>
</dbReference>
<dbReference type="GO" id="GO:0005516">
    <property type="term" value="F:calmodulin binding"/>
    <property type="evidence" value="ECO:0007669"/>
    <property type="project" value="UniProtKB-KW"/>
</dbReference>
<dbReference type="GeneTree" id="ENSGT00950000182863"/>
<dbReference type="InterPro" id="IPR055108">
    <property type="entry name" value="Syntrophin_4th"/>
</dbReference>
<evidence type="ECO:0000256" key="5">
    <source>
        <dbReference type="ARBA" id="ARBA00022490"/>
    </source>
</evidence>
<dbReference type="GeneID" id="102699157"/>
<dbReference type="STRING" id="7918.ENSLOCP00000011255"/>
<dbReference type="AlphaFoldDB" id="W5MS96"/>
<reference evidence="17" key="2">
    <citation type="submission" date="2025-08" db="UniProtKB">
        <authorList>
            <consortium name="Ensembl"/>
        </authorList>
    </citation>
    <scope>IDENTIFICATION</scope>
</reference>
<dbReference type="FunFam" id="2.30.29.30:FF:000304">
    <property type="entry name" value="Beta-1-syntrophin isoform 1"/>
    <property type="match status" value="1"/>
</dbReference>
<dbReference type="RefSeq" id="XP_015213612.1">
    <property type="nucleotide sequence ID" value="XM_015358126.2"/>
</dbReference>
<keyword evidence="11" id="KW-0472">Membrane</keyword>
<dbReference type="InterPro" id="IPR015482">
    <property type="entry name" value="Syntrophin"/>
</dbReference>
<dbReference type="KEGG" id="loc:102699157"/>
<dbReference type="Gene3D" id="2.30.29.30">
    <property type="entry name" value="Pleckstrin-homology domain (PH domain)/Phosphotyrosine-binding domain (PTB)"/>
    <property type="match status" value="3"/>
</dbReference>
<dbReference type="PROSITE" id="PS50003">
    <property type="entry name" value="PH_DOMAIN"/>
    <property type="match status" value="2"/>
</dbReference>
<dbReference type="GO" id="GO:0005198">
    <property type="term" value="F:structural molecule activity"/>
    <property type="evidence" value="ECO:0007669"/>
    <property type="project" value="InterPro"/>
</dbReference>
<dbReference type="Bgee" id="ENSLOCG00000009223">
    <property type="expression patterns" value="Expressed in camera-type eye and 13 other cell types or tissues"/>
</dbReference>
<dbReference type="PANTHER" id="PTHR10554:SF11">
    <property type="entry name" value="BETA-1-SYNTROPHIN"/>
    <property type="match status" value="1"/>
</dbReference>
<dbReference type="InterPro" id="IPR001478">
    <property type="entry name" value="PDZ"/>
</dbReference>
<evidence type="ECO:0000256" key="7">
    <source>
        <dbReference type="ARBA" id="ARBA00022737"/>
    </source>
</evidence>
<dbReference type="OMA" id="NPQVRKM"/>
<feature type="domain" description="PH" evidence="15">
    <location>
        <begin position="314"/>
        <end position="424"/>
    </location>
</feature>
<keyword evidence="8" id="KW-0106">Calcium</keyword>
<dbReference type="eggNOG" id="KOG3551">
    <property type="taxonomic scope" value="Eukaryota"/>
</dbReference>
<dbReference type="Proteomes" id="UP000018468">
    <property type="component" value="Linkage group LG11"/>
</dbReference>
<dbReference type="GO" id="GO:0016010">
    <property type="term" value="C:dystrophin-associated glycoprotein complex"/>
    <property type="evidence" value="ECO:0000318"/>
    <property type="project" value="GO_Central"/>
</dbReference>
<keyword evidence="7" id="KW-0677">Repeat</keyword>
<keyword evidence="6" id="KW-0597">Phosphoprotein</keyword>
<dbReference type="InterPro" id="IPR041428">
    <property type="entry name" value="PHsplit_syntrophin"/>
</dbReference>
<dbReference type="EMBL" id="AHAT01004825">
    <property type="status" value="NOT_ANNOTATED_CDS"/>
    <property type="molecule type" value="Genomic_DNA"/>
</dbReference>
<dbReference type="Pfam" id="PF18012">
    <property type="entry name" value="PH_17"/>
    <property type="match status" value="1"/>
</dbReference>
<protein>
    <submittedName>
        <fullName evidence="17">Syntrophin, basic 1</fullName>
    </submittedName>
</protein>
<sequence length="529" mass="58588">MTWHFKNVPKMAVATAVPTSRVQKSGFLEVLVRDRWHKVLASLGEEALTLSYEEPGENVNLNGITNGSYGGHPDPTNSPKAPVRTAYTDSPEQVPEAIANRKRIVKVIKQEVGGLGISIKGGKENKMPILISKIFKGLAADQTQALYVGDAILSVNGVNLRDATHDEAVQALKRAGREVTLEVKYMREATPYVKKGSPVSEIGWETPPPESPRLGVTSSELSSPPVVSLQGDRRYIPLKMCYVTRSMTTPDPENRQFELHSPDAKHTVVLRCKDTATVQAWFSVVQSTAAQFVSKAIAEVKEQTGRTGIAGSREICHLGWLAEKTENEKQRWKPVLVVVTEKDLLLYDSMPRMKEAWFSPAHTYPLLATRLVHSGPDKGSPQPGLELSFATRTGTRQGIESHLFRAETGKDLSMWTRHIVNGCHNSAELIREVTTSCVYKNQECRLTIHYEQGFSVCAELDNGSSLKPLFRYPFEKLKMSSDDGVRMLYLDFGGKEGDIQLDLHSCPKPIVFILHSFLSAKIARLGLVA</sequence>
<dbReference type="Pfam" id="PF00595">
    <property type="entry name" value="PDZ"/>
    <property type="match status" value="1"/>
</dbReference>
<dbReference type="FunFam" id="2.30.42.10:FF:000052">
    <property type="entry name" value="Syntrophin beta 1"/>
    <property type="match status" value="1"/>
</dbReference>
<dbReference type="InParanoid" id="W5MS96"/>
<dbReference type="GO" id="GO:0012505">
    <property type="term" value="C:endomembrane system"/>
    <property type="evidence" value="ECO:0007669"/>
    <property type="project" value="UniProtKB-SubCell"/>
</dbReference>
<dbReference type="PANTHER" id="PTHR10554">
    <property type="entry name" value="SYNTROPHIN"/>
    <property type="match status" value="1"/>
</dbReference>
<proteinExistence type="inferred from homology"/>
<comment type="similarity">
    <text evidence="4">Belongs to the syntrophin family.</text>
</comment>
<feature type="region of interest" description="Disordered" evidence="14">
    <location>
        <begin position="200"/>
        <end position="226"/>
    </location>
</feature>
<keyword evidence="13" id="KW-0206">Cytoskeleton</keyword>
<dbReference type="GO" id="GO:0045202">
    <property type="term" value="C:synapse"/>
    <property type="evidence" value="ECO:0000318"/>
    <property type="project" value="GO_Central"/>
</dbReference>
<feature type="region of interest" description="Disordered" evidence="14">
    <location>
        <begin position="61"/>
        <end position="91"/>
    </location>
</feature>
<dbReference type="CDD" id="cd01258">
    <property type="entry name" value="PHsplit_syntrophin"/>
    <property type="match status" value="1"/>
</dbReference>
<dbReference type="FunFam" id="2.30.29.30:FF:000307">
    <property type="entry name" value="Beta-1-syntrophin isoform 1"/>
    <property type="match status" value="1"/>
</dbReference>
<keyword evidence="9" id="KW-0112">Calmodulin-binding</keyword>
<dbReference type="CDD" id="cd06801">
    <property type="entry name" value="PDZ_syntrophin-like"/>
    <property type="match status" value="1"/>
</dbReference>
<keyword evidence="18" id="KW-1185">Reference proteome</keyword>
<dbReference type="CTD" id="6641"/>
<evidence type="ECO:0000256" key="11">
    <source>
        <dbReference type="ARBA" id="ARBA00023136"/>
    </source>
</evidence>
<dbReference type="GO" id="GO:0070161">
    <property type="term" value="C:anchoring junction"/>
    <property type="evidence" value="ECO:0007669"/>
    <property type="project" value="UniProtKB-SubCell"/>
</dbReference>
<dbReference type="InterPro" id="IPR001849">
    <property type="entry name" value="PH_domain"/>
</dbReference>
<dbReference type="SMART" id="SM00228">
    <property type="entry name" value="PDZ"/>
    <property type="match status" value="1"/>
</dbReference>
<evidence type="ECO:0000256" key="14">
    <source>
        <dbReference type="SAM" id="MobiDB-lite"/>
    </source>
</evidence>
<reference evidence="18" key="1">
    <citation type="submission" date="2011-12" db="EMBL/GenBank/DDBJ databases">
        <title>The Draft Genome of Lepisosteus oculatus.</title>
        <authorList>
            <consortium name="The Broad Institute Genome Assembly &amp; Analysis Group"/>
            <consortium name="Computational R&amp;D Group"/>
            <consortium name="and Sequencing Platform"/>
            <person name="Di Palma F."/>
            <person name="Alfoldi J."/>
            <person name="Johnson J."/>
            <person name="Berlin A."/>
            <person name="Gnerre S."/>
            <person name="Jaffe D."/>
            <person name="MacCallum I."/>
            <person name="Young S."/>
            <person name="Walker B.J."/>
            <person name="Lander E.S."/>
            <person name="Lindblad-Toh K."/>
        </authorList>
    </citation>
    <scope>NUCLEOTIDE SEQUENCE [LARGE SCALE GENOMIC DNA]</scope>
</reference>
<comment type="subcellular location">
    <subcellularLocation>
        <location evidence="3">Cell junction</location>
    </subcellularLocation>
    <subcellularLocation>
        <location evidence="2">Cytoplasm</location>
        <location evidence="2">Cytoskeleton</location>
    </subcellularLocation>
    <subcellularLocation>
        <location evidence="1">Endomembrane system</location>
        <topology evidence="1">Peripheral membrane protein</topology>
    </subcellularLocation>
</comment>
<evidence type="ECO:0000256" key="12">
    <source>
        <dbReference type="ARBA" id="ARBA00023203"/>
    </source>
</evidence>
<evidence type="ECO:0000256" key="1">
    <source>
        <dbReference type="ARBA" id="ARBA00004184"/>
    </source>
</evidence>
<keyword evidence="12" id="KW-0009">Actin-binding</keyword>
<evidence type="ECO:0000256" key="9">
    <source>
        <dbReference type="ARBA" id="ARBA00022860"/>
    </source>
</evidence>
<evidence type="ECO:0000256" key="3">
    <source>
        <dbReference type="ARBA" id="ARBA00004282"/>
    </source>
</evidence>
<dbReference type="Gene3D" id="2.30.42.10">
    <property type="match status" value="1"/>
</dbReference>
<dbReference type="InterPro" id="IPR011993">
    <property type="entry name" value="PH-like_dom_sf"/>
</dbReference>
<evidence type="ECO:0000313" key="17">
    <source>
        <dbReference type="Ensembl" id="ENSLOCP00000011255.1"/>
    </source>
</evidence>
<dbReference type="FunCoup" id="W5MS96">
    <property type="interactions" value="423"/>
</dbReference>
<evidence type="ECO:0000256" key="2">
    <source>
        <dbReference type="ARBA" id="ARBA00004245"/>
    </source>
</evidence>
<dbReference type="OrthoDB" id="409749at2759"/>
<evidence type="ECO:0000259" key="15">
    <source>
        <dbReference type="PROSITE" id="PS50003"/>
    </source>
</evidence>
<evidence type="ECO:0000256" key="8">
    <source>
        <dbReference type="ARBA" id="ARBA00022837"/>
    </source>
</evidence>
<dbReference type="HOGENOM" id="CLU_026406_3_1_1"/>
<dbReference type="CDD" id="cd00821">
    <property type="entry name" value="PH"/>
    <property type="match status" value="1"/>
</dbReference>